<evidence type="ECO:0000313" key="2">
    <source>
        <dbReference type="EMBL" id="RSU12591.1"/>
    </source>
</evidence>
<dbReference type="EMBL" id="NGKC01000005">
    <property type="protein sequence ID" value="RSU12591.1"/>
    <property type="molecule type" value="Genomic_DNA"/>
</dbReference>
<proteinExistence type="predicted"/>
<dbReference type="Pfam" id="PF15983">
    <property type="entry name" value="DUF4767"/>
    <property type="match status" value="1"/>
</dbReference>
<dbReference type="AlphaFoldDB" id="A0A430AWZ1"/>
<protein>
    <recommendedName>
        <fullName evidence="1">DUF4767 domain-containing protein</fullName>
    </recommendedName>
</protein>
<keyword evidence="3" id="KW-1185">Reference proteome</keyword>
<organism evidence="2 3">
    <name type="scientific">Vagococcus acidifermentans</name>
    <dbReference type="NCBI Taxonomy" id="564710"/>
    <lineage>
        <taxon>Bacteria</taxon>
        <taxon>Bacillati</taxon>
        <taxon>Bacillota</taxon>
        <taxon>Bacilli</taxon>
        <taxon>Lactobacillales</taxon>
        <taxon>Enterococcaceae</taxon>
        <taxon>Vagococcus</taxon>
    </lineage>
</organism>
<reference evidence="2 3" key="1">
    <citation type="submission" date="2017-05" db="EMBL/GenBank/DDBJ databases">
        <title>Vagococcus spp. assemblies.</title>
        <authorList>
            <person name="Gulvik C.A."/>
        </authorList>
    </citation>
    <scope>NUCLEOTIDE SEQUENCE [LARGE SCALE GENOMIC DNA]</scope>
    <source>
        <strain evidence="2 3">LMG 24798</strain>
    </source>
</reference>
<feature type="domain" description="DUF4767" evidence="1">
    <location>
        <begin position="65"/>
        <end position="204"/>
    </location>
</feature>
<comment type="caution">
    <text evidence="2">The sequence shown here is derived from an EMBL/GenBank/DDBJ whole genome shotgun (WGS) entry which is preliminary data.</text>
</comment>
<dbReference type="OrthoDB" id="2149782at2"/>
<sequence length="207" mass="22861">MGAANGYEEVAVTNEHIAKDKMFQAYEENQANIDKATQKVEASDNMKSLFEEQLAYVDAKKAGGALWDANKSQKLATFMADWGQRMDQSYKQYSPTNNVDLYGLMLPAAVLGNGGDWQAAIGDNPIQLQWSETGATDSGYALVAVYSDAESQPYLKQHVYFFTLRSDGTPSVLVTMQNQGNEFNYLYFNESENAELVKGFADIVAGN</sequence>
<gene>
    <name evidence="2" type="ORF">CBF27_06155</name>
</gene>
<name>A0A430AWZ1_9ENTE</name>
<dbReference type="InterPro" id="IPR031927">
    <property type="entry name" value="DUF4767"/>
</dbReference>
<evidence type="ECO:0000259" key="1">
    <source>
        <dbReference type="Pfam" id="PF15983"/>
    </source>
</evidence>
<evidence type="ECO:0000313" key="3">
    <source>
        <dbReference type="Proteomes" id="UP000286773"/>
    </source>
</evidence>
<accession>A0A430AWZ1</accession>
<dbReference type="Proteomes" id="UP000286773">
    <property type="component" value="Unassembled WGS sequence"/>
</dbReference>